<dbReference type="RefSeq" id="WP_015148732.1">
    <property type="nucleotide sequence ID" value="NC_019693.1"/>
</dbReference>
<dbReference type="KEGG" id="oac:Oscil6304_2471"/>
<keyword evidence="3" id="KW-1185">Reference proteome</keyword>
<sequence length="272" mass="30827">MILQDYQPPVSQLLTFGDARDIALENNYIEQIGFTEEHIPDLIRMAIDPELNWAYSDTLEVWAPIHAWRSLGQLRAAAAVKPLLSLMDELKDSDWYTDEMPTVLAQIGPVTLPDLIAYLANPHYNSHQRAIITESIALIGKQYPEYRDECVKILTRRLADYKSNPNELNGWIVCNLIDLKAVESASVIEAGFAADAINPFIPGDWNEVQVNLGLKTREELPEPDNTIRQNWLEAMHEYSQKHPEINSPGFGTGLAKNQTPANPKKKKKKKRK</sequence>
<feature type="compositionally biased region" description="Basic residues" evidence="1">
    <location>
        <begin position="263"/>
        <end position="272"/>
    </location>
</feature>
<dbReference type="PATRIC" id="fig|56110.3.peg.2945"/>
<gene>
    <name evidence="2" type="ORF">Oscil6304_2471</name>
</gene>
<dbReference type="EMBL" id="CP003607">
    <property type="protein sequence ID" value="AFY82090.1"/>
    <property type="molecule type" value="Genomic_DNA"/>
</dbReference>
<evidence type="ECO:0000313" key="3">
    <source>
        <dbReference type="Proteomes" id="UP000010367"/>
    </source>
</evidence>
<name>K9THS1_9CYAN</name>
<feature type="region of interest" description="Disordered" evidence="1">
    <location>
        <begin position="242"/>
        <end position="272"/>
    </location>
</feature>
<accession>K9THS1</accession>
<reference evidence="2 3" key="1">
    <citation type="submission" date="2012-06" db="EMBL/GenBank/DDBJ databases">
        <title>Finished chromosome of genome of Oscillatoria acuminata PCC 6304.</title>
        <authorList>
            <consortium name="US DOE Joint Genome Institute"/>
            <person name="Gugger M."/>
            <person name="Coursin T."/>
            <person name="Rippka R."/>
            <person name="Tandeau De Marsac N."/>
            <person name="Huntemann M."/>
            <person name="Wei C.-L."/>
            <person name="Han J."/>
            <person name="Detter J.C."/>
            <person name="Han C."/>
            <person name="Tapia R."/>
            <person name="Davenport K."/>
            <person name="Daligault H."/>
            <person name="Erkkila T."/>
            <person name="Gu W."/>
            <person name="Munk A.C.C."/>
            <person name="Teshima H."/>
            <person name="Xu Y."/>
            <person name="Chain P."/>
            <person name="Chen A."/>
            <person name="Krypides N."/>
            <person name="Mavromatis K."/>
            <person name="Markowitz V."/>
            <person name="Szeto E."/>
            <person name="Ivanova N."/>
            <person name="Mikhailova N."/>
            <person name="Ovchinnikova G."/>
            <person name="Pagani I."/>
            <person name="Pati A."/>
            <person name="Goodwin L."/>
            <person name="Peters L."/>
            <person name="Pitluck S."/>
            <person name="Woyke T."/>
            <person name="Kerfeld C."/>
        </authorList>
    </citation>
    <scope>NUCLEOTIDE SEQUENCE [LARGE SCALE GENOMIC DNA]</scope>
    <source>
        <strain evidence="2 3">PCC 6304</strain>
    </source>
</reference>
<evidence type="ECO:0008006" key="4">
    <source>
        <dbReference type="Google" id="ProtNLM"/>
    </source>
</evidence>
<organism evidence="2 3">
    <name type="scientific">Oscillatoria acuminata PCC 6304</name>
    <dbReference type="NCBI Taxonomy" id="56110"/>
    <lineage>
        <taxon>Bacteria</taxon>
        <taxon>Bacillati</taxon>
        <taxon>Cyanobacteriota</taxon>
        <taxon>Cyanophyceae</taxon>
        <taxon>Oscillatoriophycideae</taxon>
        <taxon>Oscillatoriales</taxon>
        <taxon>Oscillatoriaceae</taxon>
        <taxon>Oscillatoria</taxon>
    </lineage>
</organism>
<proteinExistence type="predicted"/>
<protein>
    <recommendedName>
        <fullName evidence="4">DUF1186 domain-containing protein</fullName>
    </recommendedName>
</protein>
<evidence type="ECO:0000313" key="2">
    <source>
        <dbReference type="EMBL" id="AFY82090.1"/>
    </source>
</evidence>
<evidence type="ECO:0000256" key="1">
    <source>
        <dbReference type="SAM" id="MobiDB-lite"/>
    </source>
</evidence>
<dbReference type="Proteomes" id="UP000010367">
    <property type="component" value="Chromosome"/>
</dbReference>
<dbReference type="InParanoid" id="K9THS1"/>
<dbReference type="HOGENOM" id="CLU_079865_0_0_3"/>
<dbReference type="eggNOG" id="COG1413">
    <property type="taxonomic scope" value="Bacteria"/>
</dbReference>
<dbReference type="OrthoDB" id="504590at2"/>
<dbReference type="STRING" id="56110.Oscil6304_2471"/>
<dbReference type="AlphaFoldDB" id="K9THS1"/>